<keyword evidence="1" id="KW-0472">Membrane</keyword>
<dbReference type="PANTHER" id="PTHR32063">
    <property type="match status" value="1"/>
</dbReference>
<feature type="transmembrane region" description="Helical" evidence="1">
    <location>
        <begin position="990"/>
        <end position="1016"/>
    </location>
</feature>
<keyword evidence="1" id="KW-1133">Transmembrane helix</keyword>
<evidence type="ECO:0000256" key="1">
    <source>
        <dbReference type="SAM" id="Phobius"/>
    </source>
</evidence>
<proteinExistence type="predicted"/>
<dbReference type="RefSeq" id="WP_035145633.1">
    <property type="nucleotide sequence ID" value="NZ_JAAZWO010000011.1"/>
</dbReference>
<dbReference type="Gene3D" id="3.30.2090.10">
    <property type="entry name" value="Multidrug efflux transporter AcrB TolC docking domain, DN and DC subdomains"/>
    <property type="match status" value="2"/>
</dbReference>
<feature type="transmembrane region" description="Helical" evidence="1">
    <location>
        <begin position="887"/>
        <end position="907"/>
    </location>
</feature>
<dbReference type="Gene3D" id="1.20.1640.10">
    <property type="entry name" value="Multidrug efflux transporter AcrB transmembrane domain"/>
    <property type="match status" value="2"/>
</dbReference>
<dbReference type="InterPro" id="IPR001036">
    <property type="entry name" value="Acrflvin-R"/>
</dbReference>
<dbReference type="GO" id="GO:0042910">
    <property type="term" value="F:xenobiotic transmembrane transporter activity"/>
    <property type="evidence" value="ECO:0007669"/>
    <property type="project" value="TreeGrafter"/>
</dbReference>
<keyword evidence="3" id="KW-1185">Reference proteome</keyword>
<protein>
    <submittedName>
        <fullName evidence="2">Efflux RND transporter permease subunit</fullName>
    </submittedName>
</protein>
<dbReference type="InterPro" id="IPR027463">
    <property type="entry name" value="AcrB_DN_DC_subdom"/>
</dbReference>
<feature type="transmembrane region" description="Helical" evidence="1">
    <location>
        <begin position="12"/>
        <end position="29"/>
    </location>
</feature>
<dbReference type="Gene3D" id="3.30.70.1430">
    <property type="entry name" value="Multidrug efflux transporter AcrB pore domain"/>
    <property type="match status" value="2"/>
</dbReference>
<sequence length="1037" mass="113392">MKITEISVKKPAAITMVILLFIGLGIIGYKNMGADLLPSMNIPIITVSTTYSGASAEDVKKDIIKPIEDAVSGISGIDKINSQCREGYGLVIISFKSTIDMNSALIDVQKSVDNASSKLPQSANKPVLYKADINDMPILTLALTGNVSYDELYNEADKVKESIQKIPGIGKVDLQGANKKQLMIKLDKTALEYYRVNINTLIGKLKSDNINIPSGEIKHDNINESIRVNGEFQNIDEIKNILIPTLSGGAVRLNDISEIKLETPEPASLLRLNDKNTISISIQKQSDANVVEAVNKVKKELENIKKNSPSEIDIKIANDTTTFINASLSEIKRNLIEGIITTAIVLYLFFRSWRSSIITLVAIPTSLISTFFMMYQFKFTLNMMSLMALSLCIGTLVDDSIVVLENIQRHLSMGKTPVKAAIEGREEIGMAAIAITLCDVVVFAPIAFMSGITGEIFKEFGLTIIVATLFSLVVSFTVTPMLASILYKKKTITNENVKKKATKINLIRKIENKISNLFEGTVKLYKKILIWSLDNRGKVLTIVFIMIVFSISLIPMKFINSEFIPQTDQSSLTINLSLTPGSSLNKTNEKIVQVENYLKTLPEVKDYFSTVGNNNNKASGEIIVQLVSKNQRKKSQNKIAQEVRDWGKKLPGVDFNISEKQMGSGGSSKPIVINIMGNNSDTLKDLSNKIESLINTIPGVIDVSNSSKTKSSELKVKVDRLAASQYGVSISDVASLLRTGIEGTTAGTYRTKDDEYDIKLKFTKNEIKTTEDVGSIKITNSSGQQIPLSQIASIVQEDGQQSISREDRQDIVTVSSNIQGRVLSEVSGDINKKLKFISVPTGYSINFGGSQEQMTDAFSALIKALAASIILVYMILVVLYESFLTPFIRMLALPCAIIGALFALAITGKSLNLMSMIGLIMLDGLASKNGTLLIDYTNTLMKNGMSLKDALIESGVTRLRPIIMTSVTMIVGMLPAALSLAEGSETKSSMAVVVIGGMIVSTILSPIVLPVVYTIMDDMKKALFKKNKKTSHIMEVE</sequence>
<accession>A0A923E829</accession>
<feature type="transmembrane region" description="Helical" evidence="1">
    <location>
        <begin position="460"/>
        <end position="487"/>
    </location>
</feature>
<evidence type="ECO:0000313" key="3">
    <source>
        <dbReference type="Proteomes" id="UP000563151"/>
    </source>
</evidence>
<feature type="transmembrane region" description="Helical" evidence="1">
    <location>
        <begin position="913"/>
        <end position="938"/>
    </location>
</feature>
<gene>
    <name evidence="2" type="ORF">HGG79_10515</name>
</gene>
<feature type="transmembrane region" description="Helical" evidence="1">
    <location>
        <begin position="383"/>
        <end position="407"/>
    </location>
</feature>
<feature type="transmembrane region" description="Helical" evidence="1">
    <location>
        <begin position="539"/>
        <end position="559"/>
    </location>
</feature>
<feature type="transmembrane region" description="Helical" evidence="1">
    <location>
        <begin position="860"/>
        <end position="880"/>
    </location>
</feature>
<feature type="transmembrane region" description="Helical" evidence="1">
    <location>
        <begin position="428"/>
        <end position="448"/>
    </location>
</feature>
<dbReference type="SUPFAM" id="SSF82714">
    <property type="entry name" value="Multidrug efflux transporter AcrB TolC docking domain, DN and DC subdomains"/>
    <property type="match status" value="2"/>
</dbReference>
<dbReference type="Pfam" id="PF00873">
    <property type="entry name" value="ACR_tran"/>
    <property type="match status" value="1"/>
</dbReference>
<keyword evidence="1" id="KW-0812">Transmembrane</keyword>
<dbReference type="Proteomes" id="UP000563151">
    <property type="component" value="Unassembled WGS sequence"/>
</dbReference>
<evidence type="ECO:0000313" key="2">
    <source>
        <dbReference type="EMBL" id="MBC2398205.1"/>
    </source>
</evidence>
<feature type="transmembrane region" description="Helical" evidence="1">
    <location>
        <begin position="959"/>
        <end position="978"/>
    </location>
</feature>
<feature type="transmembrane region" description="Helical" evidence="1">
    <location>
        <begin position="334"/>
        <end position="350"/>
    </location>
</feature>
<dbReference type="GO" id="GO:0005886">
    <property type="term" value="C:plasma membrane"/>
    <property type="evidence" value="ECO:0007669"/>
    <property type="project" value="TreeGrafter"/>
</dbReference>
<organism evidence="2 3">
    <name type="scientific">Clostridium tetanomorphum</name>
    <dbReference type="NCBI Taxonomy" id="1553"/>
    <lineage>
        <taxon>Bacteria</taxon>
        <taxon>Bacillati</taxon>
        <taxon>Bacillota</taxon>
        <taxon>Clostridia</taxon>
        <taxon>Eubacteriales</taxon>
        <taxon>Clostridiaceae</taxon>
        <taxon>Clostridium</taxon>
    </lineage>
</organism>
<dbReference type="EMBL" id="JAAZWO010000011">
    <property type="protein sequence ID" value="MBC2398205.1"/>
    <property type="molecule type" value="Genomic_DNA"/>
</dbReference>
<dbReference type="SUPFAM" id="SSF82866">
    <property type="entry name" value="Multidrug efflux transporter AcrB transmembrane domain"/>
    <property type="match status" value="2"/>
</dbReference>
<feature type="transmembrane region" description="Helical" evidence="1">
    <location>
        <begin position="357"/>
        <end position="377"/>
    </location>
</feature>
<dbReference type="PANTHER" id="PTHR32063:SF0">
    <property type="entry name" value="SWARMING MOTILITY PROTEIN SWRC"/>
    <property type="match status" value="1"/>
</dbReference>
<dbReference type="Gene3D" id="3.30.70.1320">
    <property type="entry name" value="Multidrug efflux transporter AcrB pore domain like"/>
    <property type="match status" value="1"/>
</dbReference>
<name>A0A923E829_CLOTT</name>
<dbReference type="AlphaFoldDB" id="A0A923E829"/>
<dbReference type="SUPFAM" id="SSF82693">
    <property type="entry name" value="Multidrug efflux transporter AcrB pore domain, PN1, PN2, PC1 and PC2 subdomains"/>
    <property type="match status" value="3"/>
</dbReference>
<reference evidence="2 3" key="1">
    <citation type="submission" date="2020-04" db="EMBL/GenBank/DDBJ databases">
        <title>Genomic insights into acetone-butanol-ethanol (ABE) fermentation by sequencing solventogenic clostridia strains.</title>
        <authorList>
            <person name="Brown S."/>
        </authorList>
    </citation>
    <scope>NUCLEOTIDE SEQUENCE [LARGE SCALE GENOMIC DNA]</scope>
    <source>
        <strain evidence="2 3">DJ011</strain>
    </source>
</reference>
<comment type="caution">
    <text evidence="2">The sequence shown here is derived from an EMBL/GenBank/DDBJ whole genome shotgun (WGS) entry which is preliminary data.</text>
</comment>
<dbReference type="Gene3D" id="3.30.70.1440">
    <property type="entry name" value="Multidrug efflux transporter AcrB pore domain"/>
    <property type="match status" value="1"/>
</dbReference>
<dbReference type="PRINTS" id="PR00702">
    <property type="entry name" value="ACRIFLAVINRP"/>
</dbReference>